<dbReference type="InterPro" id="IPR043729">
    <property type="entry name" value="DUF5672"/>
</dbReference>
<evidence type="ECO:0000256" key="3">
    <source>
        <dbReference type="ARBA" id="ARBA00012601"/>
    </source>
</evidence>
<dbReference type="Pfam" id="PF00150">
    <property type="entry name" value="Cellulase"/>
    <property type="match status" value="1"/>
</dbReference>
<feature type="compositionally biased region" description="Polar residues" evidence="13">
    <location>
        <begin position="838"/>
        <end position="857"/>
    </location>
</feature>
<keyword evidence="8" id="KW-0873">Pyrrolidone carboxylic acid</keyword>
<dbReference type="EC" id="3.2.1.4" evidence="3"/>
<feature type="region of interest" description="Disordered" evidence="13">
    <location>
        <begin position="801"/>
        <end position="860"/>
    </location>
</feature>
<dbReference type="EMBL" id="JAUJFL010000008">
    <property type="protein sequence ID" value="KAK2598619.1"/>
    <property type="molecule type" value="Genomic_DNA"/>
</dbReference>
<evidence type="ECO:0000256" key="12">
    <source>
        <dbReference type="ARBA" id="ARBA00074271"/>
    </source>
</evidence>
<evidence type="ECO:0000313" key="18">
    <source>
        <dbReference type="Proteomes" id="UP001265746"/>
    </source>
</evidence>
<dbReference type="SUPFAM" id="SSF51445">
    <property type="entry name" value="(Trans)glycosidases"/>
    <property type="match status" value="1"/>
</dbReference>
<reference evidence="17" key="1">
    <citation type="submission" date="2023-06" db="EMBL/GenBank/DDBJ databases">
        <authorList>
            <person name="Noh H."/>
        </authorList>
    </citation>
    <scope>NUCLEOTIDE SEQUENCE</scope>
    <source>
        <strain evidence="17">DUCC20226</strain>
    </source>
</reference>
<keyword evidence="5" id="KW-0378">Hydrolase</keyword>
<gene>
    <name evidence="17" type="ORF">N8I77_012015</name>
</gene>
<dbReference type="PANTHER" id="PTHR34142:SF5">
    <property type="entry name" value="CBM1 DOMAIN-CONTAINING PROTEIN"/>
    <property type="match status" value="1"/>
</dbReference>
<evidence type="ECO:0000256" key="4">
    <source>
        <dbReference type="ARBA" id="ARBA00022729"/>
    </source>
</evidence>
<comment type="similarity">
    <text evidence="2">Belongs to the glycosyl hydrolase 5 (cellulase A) family.</text>
</comment>
<evidence type="ECO:0000256" key="7">
    <source>
        <dbReference type="ARBA" id="ARBA00023277"/>
    </source>
</evidence>
<feature type="domain" description="DUF5672" evidence="16">
    <location>
        <begin position="160"/>
        <end position="304"/>
    </location>
</feature>
<evidence type="ECO:0000313" key="17">
    <source>
        <dbReference type="EMBL" id="KAK2598619.1"/>
    </source>
</evidence>
<dbReference type="GO" id="GO:0008810">
    <property type="term" value="F:cellulase activity"/>
    <property type="evidence" value="ECO:0007669"/>
    <property type="project" value="UniProtKB-EC"/>
</dbReference>
<keyword evidence="7" id="KW-0119">Carbohydrate metabolism</keyword>
<accession>A0AAD9VXP7</accession>
<comment type="catalytic activity">
    <reaction evidence="1">
        <text>Endohydrolysis of (1-&gt;4)-beta-D-glucosidic linkages in cellulose, lichenin and cereal beta-D-glucans.</text>
        <dbReference type="EC" id="3.2.1.4"/>
    </reaction>
</comment>
<keyword evidence="10" id="KW-0624">Polysaccharide degradation</keyword>
<dbReference type="Proteomes" id="UP001265746">
    <property type="component" value="Unassembled WGS sequence"/>
</dbReference>
<keyword evidence="4 14" id="KW-0732">Signal</keyword>
<protein>
    <recommendedName>
        <fullName evidence="12">Endoglucanase EG-II</fullName>
        <ecNumber evidence="3">3.2.1.4</ecNumber>
    </recommendedName>
</protein>
<evidence type="ECO:0000256" key="6">
    <source>
        <dbReference type="ARBA" id="ARBA00023001"/>
    </source>
</evidence>
<evidence type="ECO:0000256" key="14">
    <source>
        <dbReference type="SAM" id="SignalP"/>
    </source>
</evidence>
<dbReference type="Pfam" id="PF18922">
    <property type="entry name" value="DUF5672"/>
    <property type="match status" value="1"/>
</dbReference>
<keyword evidence="18" id="KW-1185">Reference proteome</keyword>
<evidence type="ECO:0000256" key="1">
    <source>
        <dbReference type="ARBA" id="ARBA00000966"/>
    </source>
</evidence>
<dbReference type="PANTHER" id="PTHR34142">
    <property type="entry name" value="ENDO-BETA-1,4-GLUCANASE A"/>
    <property type="match status" value="1"/>
</dbReference>
<comment type="caution">
    <text evidence="17">The sequence shown here is derived from an EMBL/GenBank/DDBJ whole genome shotgun (WGS) entry which is preliminary data.</text>
</comment>
<keyword evidence="9" id="KW-0326">Glycosidase</keyword>
<dbReference type="InterPro" id="IPR001547">
    <property type="entry name" value="Glyco_hydro_5"/>
</dbReference>
<evidence type="ECO:0000256" key="5">
    <source>
        <dbReference type="ARBA" id="ARBA00022801"/>
    </source>
</evidence>
<name>A0AAD9VXP7_PHOAM</name>
<comment type="function">
    <text evidence="11">Endoglucanase (EG) that cleaves the internal beta-1,4-glucosidic bonds in cellulose. The degradation of cellulose involves an interplay between different cellulolytic enzymes. Hydrolysis starts with EGs, which cut internal glycosidic linkages to reduce the polymerization degree of the substrate and creates new chain ends for exocellobiohydrolases (CBHs). The CBH release the disaccharide cellobiose from the non-reducing end of the cellulose polymer chain. Finally, beta-1,4-glucosidases hydrolyze the cellobiose and other short cello-oligosaccharides into glucose units.</text>
</comment>
<evidence type="ECO:0000256" key="13">
    <source>
        <dbReference type="SAM" id="MobiDB-lite"/>
    </source>
</evidence>
<feature type="compositionally biased region" description="Low complexity" evidence="13">
    <location>
        <begin position="812"/>
        <end position="830"/>
    </location>
</feature>
<evidence type="ECO:0000259" key="15">
    <source>
        <dbReference type="Pfam" id="PF00150"/>
    </source>
</evidence>
<dbReference type="FunFam" id="3.20.20.80:FF:000124">
    <property type="entry name" value="Exported cellulase"/>
    <property type="match status" value="1"/>
</dbReference>
<dbReference type="GO" id="GO:0030245">
    <property type="term" value="P:cellulose catabolic process"/>
    <property type="evidence" value="ECO:0007669"/>
    <property type="project" value="UniProtKB-KW"/>
</dbReference>
<feature type="chain" id="PRO_5041922760" description="Endoglucanase EG-II" evidence="14">
    <location>
        <begin position="29"/>
        <end position="889"/>
    </location>
</feature>
<feature type="signal peptide" evidence="14">
    <location>
        <begin position="1"/>
        <end position="28"/>
    </location>
</feature>
<feature type="domain" description="Glycoside hydrolase family 5" evidence="15">
    <location>
        <begin position="468"/>
        <end position="701"/>
    </location>
</feature>
<dbReference type="Gene3D" id="3.20.20.80">
    <property type="entry name" value="Glycosidases"/>
    <property type="match status" value="1"/>
</dbReference>
<dbReference type="AlphaFoldDB" id="A0AAD9VXP7"/>
<evidence type="ECO:0000256" key="8">
    <source>
        <dbReference type="ARBA" id="ARBA00023283"/>
    </source>
</evidence>
<keyword evidence="6" id="KW-0136">Cellulose degradation</keyword>
<evidence type="ECO:0000259" key="16">
    <source>
        <dbReference type="Pfam" id="PF18922"/>
    </source>
</evidence>
<evidence type="ECO:0000256" key="10">
    <source>
        <dbReference type="ARBA" id="ARBA00023326"/>
    </source>
</evidence>
<proteinExistence type="inferred from homology"/>
<evidence type="ECO:0000256" key="11">
    <source>
        <dbReference type="ARBA" id="ARBA00059691"/>
    </source>
</evidence>
<dbReference type="InterPro" id="IPR017853">
    <property type="entry name" value="GH"/>
</dbReference>
<sequence length="889" mass="96052">MSSKSSRFTQLCAFFLLVLLALVWSIKGDLSFSIIRLPEWDDFSPPAAVEQAGLAPRLNTSWHKQIALEMGKDKTNLTAVETPHGTLDRTRVALLMENRPLPYLVPLLIHFMSVVPPEWSFRFMGSEESLALMESNPTIRRYITQKKLFIDMIPYDIVENINSYDTVNHLLTRPWLYEEWLWPAKWLFLFQDDSMICSASKLTLNDFVDEDWSFIGGSAYSTTVPNGVNGGFSLRKIPHLIQALRTRSFEEFVADGDAASEDHYFSMSMWDLPGTKMPIGTEAIRFGVVIHYDPDPNEMPLGFHPYSSDGLFRGREGQANQDKAYAYCPELGIISLGRWDSAAAKRASPCSWARGMNLYGIAAIPWFPSEVLKLATATAKLAVKKLRTSQTLRHDDHNMFFNTFVLAVTLVATAAAQVQFLGVAIAGGDFGCQIDGSCPTGSTQLPLGSNGGGGDGPGQMQHWTSLSKPLNLFRLPISWQFLANNQLTGNLDSNNLGKYDKLVQSCLSTGAHCMIDIHNFARWNGGIIGQGGPTDDQFVALWTQLATKYADQDRMVFELMNEPHDLDINLWAATCQKVVTAIRGAGATSQMILLPGTNFDSAATLVSSGSTAALMNITNPDGTTDNLLLDIHKYLDEDNSGTHKTCTTDNVDAFTTVADFLRQTGRKGIVSETGASSDSTCFTDFCSQNSFINQNSDVFMGLVGWGAGSFDTSYILSLTPSKQNNQLVDNQLMQQCVIAKWVATAGSATSAAAAPPASASQVTVTSRPIVMTTVSPTQAPATGVPTSLGDTTYTMTMSMVTGTAGGDGEGEGLLTASGSPTPISTQQPSSEVGGLETASGSPNATGKISSPSGSGVVTASGAEESARSSVWMTMLVMTVGLVFTCNLCF</sequence>
<evidence type="ECO:0000256" key="2">
    <source>
        <dbReference type="ARBA" id="ARBA00005641"/>
    </source>
</evidence>
<organism evidence="17 18">
    <name type="scientific">Phomopsis amygdali</name>
    <name type="common">Fusicoccum amygdali</name>
    <dbReference type="NCBI Taxonomy" id="1214568"/>
    <lineage>
        <taxon>Eukaryota</taxon>
        <taxon>Fungi</taxon>
        <taxon>Dikarya</taxon>
        <taxon>Ascomycota</taxon>
        <taxon>Pezizomycotina</taxon>
        <taxon>Sordariomycetes</taxon>
        <taxon>Sordariomycetidae</taxon>
        <taxon>Diaporthales</taxon>
        <taxon>Diaporthaceae</taxon>
        <taxon>Diaporthe</taxon>
    </lineage>
</organism>
<evidence type="ECO:0000256" key="9">
    <source>
        <dbReference type="ARBA" id="ARBA00023295"/>
    </source>
</evidence>